<dbReference type="EMBL" id="CP113162">
    <property type="protein sequence ID" value="WEF50133.1"/>
    <property type="molecule type" value="Genomic_DNA"/>
</dbReference>
<evidence type="ECO:0000256" key="2">
    <source>
        <dbReference type="SAM" id="SignalP"/>
    </source>
</evidence>
<accession>A0ABY8BJR1</accession>
<reference evidence="3 4" key="1">
    <citation type="submission" date="2022-11" db="EMBL/GenBank/DDBJ databases">
        <authorList>
            <person name="Siebert D."/>
            <person name="Busche T."/>
            <person name="Saydam E."/>
            <person name="Kalinowski J."/>
            <person name="Ruckert C."/>
            <person name="Blombach B."/>
        </authorList>
    </citation>
    <scope>NUCLEOTIDE SEQUENCE [LARGE SCALE GENOMIC DNA]</scope>
    <source>
        <strain evidence="3 4">DSM 1083</strain>
    </source>
</reference>
<dbReference type="Pfam" id="PF04314">
    <property type="entry name" value="PCuAC"/>
    <property type="match status" value="1"/>
</dbReference>
<protein>
    <submittedName>
        <fullName evidence="3">Copper chaperone PCu(A)C</fullName>
    </submittedName>
</protein>
<dbReference type="PANTHER" id="PTHR36302">
    <property type="entry name" value="BLR7088 PROTEIN"/>
    <property type="match status" value="1"/>
</dbReference>
<feature type="signal peptide" evidence="2">
    <location>
        <begin position="1"/>
        <end position="29"/>
    </location>
</feature>
<evidence type="ECO:0000313" key="3">
    <source>
        <dbReference type="EMBL" id="WEF50133.1"/>
    </source>
</evidence>
<dbReference type="Gene3D" id="2.60.40.1890">
    <property type="entry name" value="PCu(A)C copper chaperone"/>
    <property type="match status" value="1"/>
</dbReference>
<gene>
    <name evidence="3" type="ORF">AFIC_001656</name>
</gene>
<dbReference type="InterPro" id="IPR058248">
    <property type="entry name" value="Lxx211020-like"/>
</dbReference>
<name>A0ABY8BJR1_AFICR</name>
<evidence type="ECO:0000313" key="4">
    <source>
        <dbReference type="Proteomes" id="UP001213907"/>
    </source>
</evidence>
<dbReference type="SUPFAM" id="SSF110087">
    <property type="entry name" value="DR1885-like metal-binding protein"/>
    <property type="match status" value="1"/>
</dbReference>
<dbReference type="InterPro" id="IPR007410">
    <property type="entry name" value="LpqE-like"/>
</dbReference>
<feature type="region of interest" description="Disordered" evidence="1">
    <location>
        <begin position="125"/>
        <end position="164"/>
    </location>
</feature>
<sequence length="249" mass="26674">MALRFSLLRTSFVGAAVFGMLATSSAIWAQDHSSHPAMTMSPSMTMKPAMAMQPAAAASGAQFKAGDLVVTSPWSRATPKGAKIGAGYLTVRNNGATADRLLSVEADIAGKADIHEMSMKDGVMHMRPLGGRHHDRARQKPRSQPVRLSPDADGPEEAARTGSVVRRHAALREGGTVESHIPDRGNWRSECAEKLIRFRGPACRGHTVAWGHPLLAAAPSTYGAMQHSVFPGLNRYRSQEMRLTGKSAA</sequence>
<feature type="chain" id="PRO_5045623051" evidence="2">
    <location>
        <begin position="30"/>
        <end position="249"/>
    </location>
</feature>
<keyword evidence="4" id="KW-1185">Reference proteome</keyword>
<dbReference type="Proteomes" id="UP001213907">
    <property type="component" value="Chromosome"/>
</dbReference>
<keyword evidence="2" id="KW-0732">Signal</keyword>
<organism evidence="3 4">
    <name type="scientific">Afipia carboxydohydrogena</name>
    <name type="common">Pseudomonas carboxydohydrogena</name>
    <dbReference type="NCBI Taxonomy" id="290"/>
    <lineage>
        <taxon>Bacteria</taxon>
        <taxon>Pseudomonadati</taxon>
        <taxon>Pseudomonadota</taxon>
        <taxon>Alphaproteobacteria</taxon>
        <taxon>Hyphomicrobiales</taxon>
        <taxon>Nitrobacteraceae</taxon>
        <taxon>Afipia</taxon>
    </lineage>
</organism>
<dbReference type="RefSeq" id="WP_425583851.1">
    <property type="nucleotide sequence ID" value="NZ_BAABDX010000001.1"/>
</dbReference>
<evidence type="ECO:0000256" key="1">
    <source>
        <dbReference type="SAM" id="MobiDB-lite"/>
    </source>
</evidence>
<dbReference type="InterPro" id="IPR036182">
    <property type="entry name" value="PCuAC_sf"/>
</dbReference>
<feature type="compositionally biased region" description="Basic residues" evidence="1">
    <location>
        <begin position="130"/>
        <end position="141"/>
    </location>
</feature>
<dbReference type="PANTHER" id="PTHR36302:SF1">
    <property type="entry name" value="COPPER CHAPERONE PCU(A)C"/>
    <property type="match status" value="1"/>
</dbReference>
<proteinExistence type="predicted"/>